<reference evidence="16" key="2">
    <citation type="journal article" date="2021" name="Genome Biol. Evol.">
        <title>Developing a high-quality reference genome for a parasitic bivalve with doubly uniparental inheritance (Bivalvia: Unionida).</title>
        <authorList>
            <person name="Smith C.H."/>
        </authorList>
    </citation>
    <scope>NUCLEOTIDE SEQUENCE</scope>
    <source>
        <strain evidence="16">CHS0354</strain>
        <tissue evidence="16">Mantle</tissue>
    </source>
</reference>
<dbReference type="InterPro" id="IPR023828">
    <property type="entry name" value="Peptidase_S8_Ser-AS"/>
</dbReference>
<keyword evidence="6 13" id="KW-0378">Hydrolase</keyword>
<keyword evidence="17" id="KW-1185">Reference proteome</keyword>
<dbReference type="PANTHER" id="PTHR42884">
    <property type="entry name" value="PROPROTEIN CONVERTASE SUBTILISIN/KEXIN-RELATED"/>
    <property type="match status" value="1"/>
</dbReference>
<evidence type="ECO:0000256" key="13">
    <source>
        <dbReference type="PROSITE-ProRule" id="PRU01240"/>
    </source>
</evidence>
<evidence type="ECO:0000313" key="17">
    <source>
        <dbReference type="Proteomes" id="UP001195483"/>
    </source>
</evidence>
<dbReference type="InterPro" id="IPR023827">
    <property type="entry name" value="Peptidase_S8_Asp-AS"/>
</dbReference>
<dbReference type="InterPro" id="IPR034182">
    <property type="entry name" value="Kexin/furin"/>
</dbReference>
<sequence length="763" mass="85198">MQRNLKIIGISILGSIVLELQCYFVCANYTDKWAVRIEGGEEVARNVAVQYGFTYFGPIIDDYYTFVHRKVAKRSLYPSSYYHRSLASDPKVKWIEQQVGRRRVKRGFRDFNDPKWSRMWYLNRGQGLDMNVRAAWELGITGKGVVVTILDDGIEKDHPDLKDNYDEKASYDVNGHDPDPQPRYDFSNENRHGTRCAGEVAAQADNYICSVGIAYDARIGGVRMLDGDVTDSVEAQSLSLNPQHIHIYSASWGPDDDGRTVDGPATLARKAFYDGITRGRGGLGSIFVWASGNGGRDFDSCNCDGYTNSIYTLSISSATENGNIPWYSEACSSTLATTYSSGSGGERQIVTTDLRRSCTETHTGTSASAPLAAGLCALALQANPMLTWRDLQHIVVMTAKPFNLHDSDWITNGVGRRVSHSFGYGLMDAGSIVALARNWTTVPPQHICEIRSPDQNKPIPMNGKITVPLYTNGCEGTSSHVKYLEHVQARITLTASRRGEIQIFLTSPMGTRSTLLAKRNRDTSREGFNNWAFMTTHTWGELAKGQWILEIENGASSFRGARLKDWVLVLFGTDRHPQQPDTTTTSTSTSTAATTTIKIPRRKDRAHNRDIYSHNYFPFRQSKKFKYSHPLYNFPSKSDQYPSHISKLSSHSSNDEHHVCIFETLAKRNNMSTTQYLRMIRVNLTAAELKEWTLVTIGTATHPQMHDITPPANSDHPFTCSGITSYGVCIGISFKVYQKALKLSRLTFVCSPCVQPVGEKVCR</sequence>
<evidence type="ECO:0000256" key="10">
    <source>
        <dbReference type="ARBA" id="ARBA00023157"/>
    </source>
</evidence>
<evidence type="ECO:0000256" key="5">
    <source>
        <dbReference type="ARBA" id="ARBA00022729"/>
    </source>
</evidence>
<comment type="subcellular location">
    <subcellularLocation>
        <location evidence="2">Membrane</location>
    </subcellularLocation>
</comment>
<keyword evidence="8" id="KW-0472">Membrane</keyword>
<dbReference type="PROSITE" id="PS00136">
    <property type="entry name" value="SUBTILASE_ASP"/>
    <property type="match status" value="1"/>
</dbReference>
<dbReference type="PRINTS" id="PR00723">
    <property type="entry name" value="SUBTILISIN"/>
</dbReference>
<dbReference type="InterPro" id="IPR002884">
    <property type="entry name" value="P_dom"/>
</dbReference>
<dbReference type="InterPro" id="IPR000209">
    <property type="entry name" value="Peptidase_S8/S53_dom"/>
</dbReference>
<dbReference type="InterPro" id="IPR022398">
    <property type="entry name" value="Peptidase_S8_His-AS"/>
</dbReference>
<dbReference type="FunFam" id="3.30.70.850:FF:000001">
    <property type="entry name" value="Proprotein convertase subtilisin/kexin type 5"/>
    <property type="match status" value="1"/>
</dbReference>
<dbReference type="AlphaFoldDB" id="A0AAE0SRQ5"/>
<dbReference type="Gene3D" id="3.30.70.850">
    <property type="entry name" value="Peptidase S8, pro-domain"/>
    <property type="match status" value="1"/>
</dbReference>
<feature type="active site" description="Charge relay system" evidence="12 13">
    <location>
        <position position="366"/>
    </location>
</feature>
<dbReference type="PANTHER" id="PTHR42884:SF3">
    <property type="entry name" value="FURIN-LIKE PROTEASE 1, ISOFORMS 1_1-X_2"/>
    <property type="match status" value="1"/>
</dbReference>
<dbReference type="GO" id="GO:0000139">
    <property type="term" value="C:Golgi membrane"/>
    <property type="evidence" value="ECO:0007669"/>
    <property type="project" value="TreeGrafter"/>
</dbReference>
<comment type="cofactor">
    <cofactor evidence="1">
        <name>Ca(2+)</name>
        <dbReference type="ChEBI" id="CHEBI:29108"/>
    </cofactor>
</comment>
<organism evidence="16 17">
    <name type="scientific">Potamilus streckersoni</name>
    <dbReference type="NCBI Taxonomy" id="2493646"/>
    <lineage>
        <taxon>Eukaryota</taxon>
        <taxon>Metazoa</taxon>
        <taxon>Spiralia</taxon>
        <taxon>Lophotrochozoa</taxon>
        <taxon>Mollusca</taxon>
        <taxon>Bivalvia</taxon>
        <taxon>Autobranchia</taxon>
        <taxon>Heteroconchia</taxon>
        <taxon>Palaeoheterodonta</taxon>
        <taxon>Unionida</taxon>
        <taxon>Unionoidea</taxon>
        <taxon>Unionidae</taxon>
        <taxon>Ambleminae</taxon>
        <taxon>Lampsilini</taxon>
        <taxon>Potamilus</taxon>
    </lineage>
</organism>
<dbReference type="GO" id="GO:0004252">
    <property type="term" value="F:serine-type endopeptidase activity"/>
    <property type="evidence" value="ECO:0007669"/>
    <property type="project" value="UniProtKB-UniRule"/>
</dbReference>
<feature type="active site" description="Charge relay system" evidence="12 13">
    <location>
        <position position="192"/>
    </location>
</feature>
<dbReference type="InterPro" id="IPR008979">
    <property type="entry name" value="Galactose-bd-like_sf"/>
</dbReference>
<keyword evidence="4" id="KW-0165">Cleavage on pair of basic residues</keyword>
<evidence type="ECO:0000256" key="2">
    <source>
        <dbReference type="ARBA" id="ARBA00004370"/>
    </source>
</evidence>
<dbReference type="PROSITE" id="PS51892">
    <property type="entry name" value="SUBTILASE"/>
    <property type="match status" value="1"/>
</dbReference>
<keyword evidence="5" id="KW-0732">Signal</keyword>
<reference evidence="16" key="3">
    <citation type="submission" date="2023-05" db="EMBL/GenBank/DDBJ databases">
        <authorList>
            <person name="Smith C.H."/>
        </authorList>
    </citation>
    <scope>NUCLEOTIDE SEQUENCE</scope>
    <source>
        <strain evidence="16">CHS0354</strain>
        <tissue evidence="16">Mantle</tissue>
    </source>
</reference>
<keyword evidence="9" id="KW-0865">Zymogen</keyword>
<dbReference type="InterPro" id="IPR036852">
    <property type="entry name" value="Peptidase_S8/S53_dom_sf"/>
</dbReference>
<proteinExistence type="inferred from homology"/>
<dbReference type="GO" id="GO:0016486">
    <property type="term" value="P:peptide hormone processing"/>
    <property type="evidence" value="ECO:0007669"/>
    <property type="project" value="TreeGrafter"/>
</dbReference>
<dbReference type="FunFam" id="3.40.50.200:FF:000001">
    <property type="entry name" value="Furin 2, isoform B"/>
    <property type="match status" value="1"/>
</dbReference>
<dbReference type="InterPro" id="IPR015500">
    <property type="entry name" value="Peptidase_S8_subtilisin-rel"/>
</dbReference>
<evidence type="ECO:0000256" key="6">
    <source>
        <dbReference type="ARBA" id="ARBA00022801"/>
    </source>
</evidence>
<reference evidence="16" key="1">
    <citation type="journal article" date="2021" name="Genome Biol. Evol.">
        <title>A High-Quality Reference Genome for a Parasitic Bivalve with Doubly Uniparental Inheritance (Bivalvia: Unionida).</title>
        <authorList>
            <person name="Smith C.H."/>
        </authorList>
    </citation>
    <scope>NUCLEOTIDE SEQUENCE</scope>
    <source>
        <strain evidence="16">CHS0354</strain>
    </source>
</reference>
<dbReference type="InterPro" id="IPR038466">
    <property type="entry name" value="S8_pro-domain_sf"/>
</dbReference>
<dbReference type="GO" id="GO:0008038">
    <property type="term" value="P:neuron recognition"/>
    <property type="evidence" value="ECO:0007669"/>
    <property type="project" value="UniProtKB-ARBA"/>
</dbReference>
<evidence type="ECO:0000256" key="11">
    <source>
        <dbReference type="ARBA" id="ARBA00023180"/>
    </source>
</evidence>
<dbReference type="PROSITE" id="PS00137">
    <property type="entry name" value="SUBTILASE_HIS"/>
    <property type="match status" value="1"/>
</dbReference>
<dbReference type="Pfam" id="PF01483">
    <property type="entry name" value="P_proprotein"/>
    <property type="match status" value="1"/>
</dbReference>
<dbReference type="PROSITE" id="PS51829">
    <property type="entry name" value="P_HOMO_B"/>
    <property type="match status" value="1"/>
</dbReference>
<evidence type="ECO:0000256" key="3">
    <source>
        <dbReference type="ARBA" id="ARBA00022670"/>
    </source>
</evidence>
<dbReference type="EMBL" id="JAEAOA010000916">
    <property type="protein sequence ID" value="KAK3597022.1"/>
    <property type="molecule type" value="Genomic_DNA"/>
</dbReference>
<keyword evidence="11" id="KW-0325">Glycoprotein</keyword>
<evidence type="ECO:0000256" key="8">
    <source>
        <dbReference type="ARBA" id="ARBA00023136"/>
    </source>
</evidence>
<dbReference type="SUPFAM" id="SSF49785">
    <property type="entry name" value="Galactose-binding domain-like"/>
    <property type="match status" value="1"/>
</dbReference>
<evidence type="ECO:0000256" key="12">
    <source>
        <dbReference type="PIRSR" id="PIRSR615500-1"/>
    </source>
</evidence>
<feature type="active site" description="Charge relay system" evidence="12 13">
    <location>
        <position position="151"/>
    </location>
</feature>
<keyword evidence="7 13" id="KW-0720">Serine protease</keyword>
<dbReference type="InterPro" id="IPR032815">
    <property type="entry name" value="S8_pro-domain"/>
</dbReference>
<comment type="similarity">
    <text evidence="13 14">Belongs to the peptidase S8 family.</text>
</comment>
<dbReference type="GO" id="GO:0005802">
    <property type="term" value="C:trans-Golgi network"/>
    <property type="evidence" value="ECO:0007669"/>
    <property type="project" value="TreeGrafter"/>
</dbReference>
<feature type="domain" description="P/Homo B" evidence="15">
    <location>
        <begin position="441"/>
        <end position="576"/>
    </location>
</feature>
<evidence type="ECO:0000256" key="4">
    <source>
        <dbReference type="ARBA" id="ARBA00022685"/>
    </source>
</evidence>
<evidence type="ECO:0000313" key="16">
    <source>
        <dbReference type="EMBL" id="KAK3597022.1"/>
    </source>
</evidence>
<protein>
    <recommendedName>
        <fullName evidence="15">P/Homo B domain-containing protein</fullName>
    </recommendedName>
</protein>
<evidence type="ECO:0000256" key="14">
    <source>
        <dbReference type="RuleBase" id="RU003355"/>
    </source>
</evidence>
<evidence type="ECO:0000256" key="9">
    <source>
        <dbReference type="ARBA" id="ARBA00023145"/>
    </source>
</evidence>
<dbReference type="PROSITE" id="PS00138">
    <property type="entry name" value="SUBTILASE_SER"/>
    <property type="match status" value="1"/>
</dbReference>
<dbReference type="Pfam" id="PF16470">
    <property type="entry name" value="S8_pro-domain"/>
    <property type="match status" value="1"/>
</dbReference>
<accession>A0AAE0SRQ5</accession>
<keyword evidence="3 13" id="KW-0645">Protease</keyword>
<dbReference type="FunFam" id="2.60.120.260:FF:000006">
    <property type="entry name" value="Proprotein convertase subtilisin/kexin type 5"/>
    <property type="match status" value="1"/>
</dbReference>
<dbReference type="Gene3D" id="2.60.120.260">
    <property type="entry name" value="Galactose-binding domain-like"/>
    <property type="match status" value="1"/>
</dbReference>
<evidence type="ECO:0000256" key="1">
    <source>
        <dbReference type="ARBA" id="ARBA00001913"/>
    </source>
</evidence>
<dbReference type="SUPFAM" id="SSF52743">
    <property type="entry name" value="Subtilisin-like"/>
    <property type="match status" value="1"/>
</dbReference>
<keyword evidence="10" id="KW-1015">Disulfide bond</keyword>
<comment type="caution">
    <text evidence="16">The sequence shown here is derived from an EMBL/GenBank/DDBJ whole genome shotgun (WGS) entry which is preliminary data.</text>
</comment>
<dbReference type="Gene3D" id="3.40.50.200">
    <property type="entry name" value="Peptidase S8/S53 domain"/>
    <property type="match status" value="1"/>
</dbReference>
<name>A0AAE0SRQ5_9BIVA</name>
<dbReference type="Proteomes" id="UP001195483">
    <property type="component" value="Unassembled WGS sequence"/>
</dbReference>
<dbReference type="CDD" id="cd04059">
    <property type="entry name" value="Peptidases_S8_Protein_convertases_Kexins_Furin-like"/>
    <property type="match status" value="1"/>
</dbReference>
<evidence type="ECO:0000259" key="15">
    <source>
        <dbReference type="PROSITE" id="PS51829"/>
    </source>
</evidence>
<dbReference type="Pfam" id="PF00082">
    <property type="entry name" value="Peptidase_S8"/>
    <property type="match status" value="1"/>
</dbReference>
<dbReference type="GO" id="GO:0008104">
    <property type="term" value="P:intracellular protein localization"/>
    <property type="evidence" value="ECO:0007669"/>
    <property type="project" value="UniProtKB-ARBA"/>
</dbReference>
<dbReference type="SUPFAM" id="SSF54897">
    <property type="entry name" value="Protease propeptides/inhibitors"/>
    <property type="match status" value="1"/>
</dbReference>
<gene>
    <name evidence="16" type="ORF">CHS0354_014910</name>
</gene>
<evidence type="ECO:0000256" key="7">
    <source>
        <dbReference type="ARBA" id="ARBA00022825"/>
    </source>
</evidence>